<organism evidence="1 2">
    <name type="scientific">Corynebacterium matruchotii ATCC 33806</name>
    <dbReference type="NCBI Taxonomy" id="566549"/>
    <lineage>
        <taxon>Bacteria</taxon>
        <taxon>Bacillati</taxon>
        <taxon>Actinomycetota</taxon>
        <taxon>Actinomycetes</taxon>
        <taxon>Mycobacteriales</taxon>
        <taxon>Corynebacteriaceae</taxon>
        <taxon>Corynebacterium</taxon>
    </lineage>
</organism>
<evidence type="ECO:0000313" key="1">
    <source>
        <dbReference type="EMBL" id="EEG25938.1"/>
    </source>
</evidence>
<protein>
    <recommendedName>
        <fullName evidence="3">DUF4288 domain-containing protein</fullName>
    </recommendedName>
</protein>
<dbReference type="HOGENOM" id="CLU_154622_0_0_11"/>
<comment type="caution">
    <text evidence="1">The sequence shown here is derived from an EMBL/GenBank/DDBJ whole genome shotgun (WGS) entry which is preliminary data.</text>
</comment>
<reference evidence="1 2" key="1">
    <citation type="submission" date="2009-01" db="EMBL/GenBank/DDBJ databases">
        <authorList>
            <person name="Fulton L."/>
            <person name="Clifton S."/>
            <person name="Chinwalla A.T."/>
            <person name="Mitreva M."/>
            <person name="Sodergren E."/>
            <person name="Weinstock G."/>
            <person name="Clifton S."/>
            <person name="Dooling D.J."/>
            <person name="Fulton B."/>
            <person name="Minx P."/>
            <person name="Pepin K.H."/>
            <person name="Johnson M."/>
            <person name="Bhonagiri V."/>
            <person name="Nash W.E."/>
            <person name="Mardis E.R."/>
            <person name="Wilson R.K."/>
        </authorList>
    </citation>
    <scope>NUCLEOTIDE SEQUENCE [LARGE SCALE GENOMIC DNA]</scope>
    <source>
        <strain evidence="1 2">ATCC 33806</strain>
    </source>
</reference>
<sequence>MDPYIGIVVFELEANPMAAQPSFFREDFYIVYAGTQEEAYARVERIAKDQEIPKDPDSDESRAVTVRYIVDVAPTLYDNIHEDCDLYSRHFASLSDYKRFEMKLGGLDPLTGTRHPEP</sequence>
<dbReference type="RefSeq" id="WP_005522729.1">
    <property type="nucleotide sequence ID" value="NZ_EQ973330.1"/>
</dbReference>
<accession>C0E697</accession>
<name>C0E697_9CORY</name>
<gene>
    <name evidence="1" type="ORF">CORMATOL_02530</name>
</gene>
<evidence type="ECO:0000313" key="2">
    <source>
        <dbReference type="Proteomes" id="UP000006247"/>
    </source>
</evidence>
<dbReference type="Pfam" id="PF14119">
    <property type="entry name" value="DUF4288"/>
    <property type="match status" value="1"/>
</dbReference>
<dbReference type="EMBL" id="ACEB01000042">
    <property type="protein sequence ID" value="EEG25938.1"/>
    <property type="molecule type" value="Genomic_DNA"/>
</dbReference>
<dbReference type="Proteomes" id="UP000006247">
    <property type="component" value="Unassembled WGS sequence"/>
</dbReference>
<evidence type="ECO:0008006" key="3">
    <source>
        <dbReference type="Google" id="ProtNLM"/>
    </source>
</evidence>
<proteinExistence type="predicted"/>
<dbReference type="InterPro" id="IPR025630">
    <property type="entry name" value="DUF4288"/>
</dbReference>
<dbReference type="AlphaFoldDB" id="C0E697"/>